<feature type="region of interest" description="Disordered" evidence="1">
    <location>
        <begin position="1"/>
        <end position="51"/>
    </location>
</feature>
<reference evidence="2 3" key="1">
    <citation type="submission" date="2019-08" db="EMBL/GenBank/DDBJ databases">
        <authorList>
            <person name="Peeters C."/>
        </authorList>
    </citation>
    <scope>NUCLEOTIDE SEQUENCE [LARGE SCALE GENOMIC DNA]</scope>
    <source>
        <strain evidence="2 3">LMG 31115</strain>
    </source>
</reference>
<evidence type="ECO:0000313" key="2">
    <source>
        <dbReference type="EMBL" id="VVD74934.1"/>
    </source>
</evidence>
<protein>
    <submittedName>
        <fullName evidence="2">Uncharacterized protein</fullName>
    </submittedName>
</protein>
<keyword evidence="3" id="KW-1185">Reference proteome</keyword>
<dbReference type="AlphaFoldDB" id="A0A5E4SKE6"/>
<evidence type="ECO:0000256" key="1">
    <source>
        <dbReference type="SAM" id="MobiDB-lite"/>
    </source>
</evidence>
<name>A0A5E4SKE6_9BURK</name>
<proteinExistence type="predicted"/>
<evidence type="ECO:0000313" key="3">
    <source>
        <dbReference type="Proteomes" id="UP000333828"/>
    </source>
</evidence>
<feature type="compositionally biased region" description="Polar residues" evidence="1">
    <location>
        <begin position="27"/>
        <end position="42"/>
    </location>
</feature>
<dbReference type="Proteomes" id="UP000333828">
    <property type="component" value="Unassembled WGS sequence"/>
</dbReference>
<gene>
    <name evidence="2" type="ORF">PIN31115_00805</name>
</gene>
<sequence>MEAVESVGGASRKMGKAVSDDGVAQANAEQQPADSQPGAQKQRQWDGREIPVKGRRMALSDAFGQLRVYCRLAFLPAP</sequence>
<accession>A0A5E4SKE6</accession>
<dbReference type="RefSeq" id="WP_174995957.1">
    <property type="nucleotide sequence ID" value="NZ_CABPSI010000001.1"/>
</dbReference>
<organism evidence="2 3">
    <name type="scientific">Pandoraea iniqua</name>
    <dbReference type="NCBI Taxonomy" id="2508288"/>
    <lineage>
        <taxon>Bacteria</taxon>
        <taxon>Pseudomonadati</taxon>
        <taxon>Pseudomonadota</taxon>
        <taxon>Betaproteobacteria</taxon>
        <taxon>Burkholderiales</taxon>
        <taxon>Burkholderiaceae</taxon>
        <taxon>Pandoraea</taxon>
    </lineage>
</organism>
<dbReference type="EMBL" id="CABPSI010000001">
    <property type="protein sequence ID" value="VVD74934.1"/>
    <property type="molecule type" value="Genomic_DNA"/>
</dbReference>